<dbReference type="InterPro" id="IPR004870">
    <property type="entry name" value="Nucleoporin_Nup155"/>
</dbReference>
<evidence type="ECO:0000313" key="7">
    <source>
        <dbReference type="EMBL" id="RCH91051.1"/>
    </source>
</evidence>
<dbReference type="Gene3D" id="1.20.58.1780">
    <property type="match status" value="1"/>
</dbReference>
<evidence type="ECO:0000259" key="6">
    <source>
        <dbReference type="Pfam" id="PF08801"/>
    </source>
</evidence>
<dbReference type="PANTHER" id="PTHR10350">
    <property type="entry name" value="NUCLEAR PORE COMPLEX PROTEIN NUP155"/>
    <property type="match status" value="1"/>
</dbReference>
<protein>
    <submittedName>
        <fullName evidence="7">Uncharacterized protein</fullName>
    </submittedName>
</protein>
<dbReference type="InterPro" id="IPR042537">
    <property type="entry name" value="Nucleoporin_Nup155_C_2"/>
</dbReference>
<feature type="domain" description="Nucleoporin Nup133/Nup155-like N-terminal" evidence="6">
    <location>
        <begin position="43"/>
        <end position="390"/>
    </location>
</feature>
<comment type="subcellular location">
    <subcellularLocation>
        <location evidence="1">Nucleus</location>
    </subcellularLocation>
</comment>
<sequence>LPLTVDPSLGNPSSKIFSLIQKDQEPFDLESCLKNSEYSNEYKYAFAKTTAIPYPKALSRSMQETKAAYKVGVLQAINRFWLSTNTGLYLWDYLNNHVFRYECNGTIQNVDLITFDDHHELLVSTTDYLYLHALAIDKDKLHIVSNASIKSSGVVMSNIVTISDTKRVFMKGSDGHLYELSISFDNQGNTSQHGLVCHTENPLMYYMPSFFKSVPTTKVKCIALDNDTLFVLQSDSSIHAVNIKGTLYSPVHRFEGSNLASIHVVPPTESSIVRIMAVSEKGDRHYLKYQYPEFTLYHTRSAPSLAGSLLFNGLMKEETEVSFYQQGVFGAVLSKSEKQFLIWSCPHLIESDQGKKLLEDLYTEALTNKVWGLIQRPPNSSRNHFKPTFAFPEDTPTEYLAVSDIGLIQYIQRRPVDYLQELLQSTNSAANVLNFSQRFGYIETDCLAYMLACSRTKLMPEAGLYLRQSIRREEGLLLYFARVVQDIWGMDISQKKIPQDQLAAVQDRLKALLETIYRVGIPIKNELLNLITRTIESISFVCFVHNLEWIQIKSSLTSLTTPFPFADMVSTEKGIQLADEIVLVSIQYSDLSNSSNNFSFIGNFLESECLSYFGYNNVVYYKGLECLQSARNHPNEKKQALLQALHHFQTIIEALDITVVEDLSRDMCLLENYLCAIHLIFAKYQTTDAAAHEQIYATLLPIIQKVVLHQKQQAHAVLMDTLKLTMDKEFHYKIYQWLFDQKHKQLMITLETPLLLDFIQTEITNLAERYACLKTYYTHREQHELAIDSLFTLATQVPQVVLSHRVRFLKTVCDEVSLLPVSDHTKQKAATIQHTYKVAQIQLDVHNILANQSSTEAQRDLASVADTLLSADKLLEIVYDHALYEPALCLLNLMERCDWEFVKRAWTGITESCSNEKELKSKVIELTNRLYPSIPSFPVYIILQILQQHFNADFASDTLIDAGVPSEVVSDAKQAVSSH</sequence>
<reference evidence="7 8" key="1">
    <citation type="journal article" date="2018" name="G3 (Bethesda)">
        <title>Phylogenetic and Phylogenomic Definition of Rhizopus Species.</title>
        <authorList>
            <person name="Gryganskyi A.P."/>
            <person name="Golan J."/>
            <person name="Dolatabadi S."/>
            <person name="Mondo S."/>
            <person name="Robb S."/>
            <person name="Idnurm A."/>
            <person name="Muszewska A."/>
            <person name="Steczkiewicz K."/>
            <person name="Masonjones S."/>
            <person name="Liao H.L."/>
            <person name="Gajdeczka M.T."/>
            <person name="Anike F."/>
            <person name="Vuek A."/>
            <person name="Anishchenko I.M."/>
            <person name="Voigt K."/>
            <person name="de Hoog G.S."/>
            <person name="Smith M.E."/>
            <person name="Heitman J."/>
            <person name="Vilgalys R."/>
            <person name="Stajich J.E."/>
        </authorList>
    </citation>
    <scope>NUCLEOTIDE SEQUENCE [LARGE SCALE GENOMIC DNA]</scope>
    <source>
        <strain evidence="7 8">LSU 92-RS-03</strain>
    </source>
</reference>
<dbReference type="GO" id="GO:0000972">
    <property type="term" value="P:transcription-dependent tethering of RNA polymerase II gene DNA at nuclear periphery"/>
    <property type="evidence" value="ECO:0007669"/>
    <property type="project" value="TreeGrafter"/>
</dbReference>
<dbReference type="STRING" id="4846.A0A367JMX2"/>
<dbReference type="OrthoDB" id="338970at2759"/>
<evidence type="ECO:0000256" key="2">
    <source>
        <dbReference type="ARBA" id="ARBA00007373"/>
    </source>
</evidence>
<dbReference type="PANTHER" id="PTHR10350:SF6">
    <property type="entry name" value="NUCLEAR PORE COMPLEX PROTEIN NUP155"/>
    <property type="match status" value="1"/>
</dbReference>
<dbReference type="EMBL" id="PJQM01003055">
    <property type="protein sequence ID" value="RCH91051.1"/>
    <property type="molecule type" value="Genomic_DNA"/>
</dbReference>
<proteinExistence type="inferred from homology"/>
<name>A0A367JMX2_RHIST</name>
<organism evidence="7 8">
    <name type="scientific">Rhizopus stolonifer</name>
    <name type="common">Rhizopus nigricans</name>
    <dbReference type="NCBI Taxonomy" id="4846"/>
    <lineage>
        <taxon>Eukaryota</taxon>
        <taxon>Fungi</taxon>
        <taxon>Fungi incertae sedis</taxon>
        <taxon>Mucoromycota</taxon>
        <taxon>Mucoromycotina</taxon>
        <taxon>Mucoromycetes</taxon>
        <taxon>Mucorales</taxon>
        <taxon>Mucorineae</taxon>
        <taxon>Rhizopodaceae</taxon>
        <taxon>Rhizopus</taxon>
    </lineage>
</organism>
<dbReference type="InterPro" id="IPR007187">
    <property type="entry name" value="Nucleoporin_Nup133/Nup155_C"/>
</dbReference>
<evidence type="ECO:0000256" key="1">
    <source>
        <dbReference type="ARBA" id="ARBA00004123"/>
    </source>
</evidence>
<accession>A0A367JMX2</accession>
<dbReference type="GO" id="GO:0006405">
    <property type="term" value="P:RNA export from nucleus"/>
    <property type="evidence" value="ECO:0007669"/>
    <property type="project" value="TreeGrafter"/>
</dbReference>
<dbReference type="InterPro" id="IPR042538">
    <property type="entry name" value="Nucleoporin_Nup155_C_3"/>
</dbReference>
<dbReference type="Proteomes" id="UP000253551">
    <property type="component" value="Unassembled WGS sequence"/>
</dbReference>
<dbReference type="Gene3D" id="1.20.120.1880">
    <property type="entry name" value="Nucleoporin, helical C-terminal domain"/>
    <property type="match status" value="1"/>
</dbReference>
<keyword evidence="4" id="KW-0539">Nucleus</keyword>
<evidence type="ECO:0000256" key="3">
    <source>
        <dbReference type="ARBA" id="ARBA00022448"/>
    </source>
</evidence>
<comment type="caution">
    <text evidence="7">The sequence shown here is derived from an EMBL/GenBank/DDBJ whole genome shotgun (WGS) entry which is preliminary data.</text>
</comment>
<dbReference type="GO" id="GO:0036228">
    <property type="term" value="P:protein localization to nuclear inner membrane"/>
    <property type="evidence" value="ECO:0007669"/>
    <property type="project" value="TreeGrafter"/>
</dbReference>
<dbReference type="GO" id="GO:0006606">
    <property type="term" value="P:protein import into nucleus"/>
    <property type="evidence" value="ECO:0007669"/>
    <property type="project" value="TreeGrafter"/>
</dbReference>
<dbReference type="GO" id="GO:0017056">
    <property type="term" value="F:structural constituent of nuclear pore"/>
    <property type="evidence" value="ECO:0007669"/>
    <property type="project" value="InterPro"/>
</dbReference>
<dbReference type="Pfam" id="PF03177">
    <property type="entry name" value="Nucleoporin_C"/>
    <property type="match status" value="1"/>
</dbReference>
<evidence type="ECO:0000256" key="4">
    <source>
        <dbReference type="ARBA" id="ARBA00023242"/>
    </source>
</evidence>
<gene>
    <name evidence="7" type="ORF">CU098_004065</name>
</gene>
<keyword evidence="3" id="KW-0813">Transport</keyword>
<feature type="non-terminal residue" evidence="7">
    <location>
        <position position="1"/>
    </location>
</feature>
<dbReference type="Gene3D" id="1.25.40.440">
    <property type="entry name" value="Nucleoporin, helical domain, central subdomain"/>
    <property type="match status" value="1"/>
</dbReference>
<comment type="similarity">
    <text evidence="2">Belongs to the non-repetitive/WGA-negative nucleoporin family.</text>
</comment>
<dbReference type="AlphaFoldDB" id="A0A367JMX2"/>
<keyword evidence="8" id="KW-1185">Reference proteome</keyword>
<evidence type="ECO:0000259" key="5">
    <source>
        <dbReference type="Pfam" id="PF03177"/>
    </source>
</evidence>
<dbReference type="Pfam" id="PF08801">
    <property type="entry name" value="Nucleoporin_N"/>
    <property type="match status" value="1"/>
</dbReference>
<dbReference type="GO" id="GO:0044611">
    <property type="term" value="C:nuclear pore inner ring"/>
    <property type="evidence" value="ECO:0007669"/>
    <property type="project" value="TreeGrafter"/>
</dbReference>
<dbReference type="InterPro" id="IPR014908">
    <property type="entry name" value="Nucleoporin_Nup133/Nup155_N"/>
</dbReference>
<feature type="domain" description="Nucleoporin Nup133/Nup155-like C-terminal" evidence="5">
    <location>
        <begin position="524"/>
        <end position="968"/>
    </location>
</feature>
<evidence type="ECO:0000313" key="8">
    <source>
        <dbReference type="Proteomes" id="UP000253551"/>
    </source>
</evidence>